<comment type="caution">
    <text evidence="2">The sequence shown here is derived from an EMBL/GenBank/DDBJ whole genome shotgun (WGS) entry which is preliminary data.</text>
</comment>
<gene>
    <name evidence="2" type="ORF">GCM10011610_31920</name>
</gene>
<sequence length="209" mass="21731">MVRAYRGAMPVYDGEGKPARDRTRQAMLIAGGCSVVLGVVTLLWPGRSQSTLADLFGTSLLLSAAVQAYLALRARIALLLRGLVLVSAALTVILAMLAFEGGNIELLALWIGIGWSVRGIVQALVAAWDADVTDGWLHEICGLGTAAIGITMIAMKFQTVTGLATVAGSALLVIGVLELLAGGMLNTALRAARQAPTETAVVHRPAATE</sequence>
<name>A0ABQ2KHT8_9NOCA</name>
<reference evidence="3" key="1">
    <citation type="journal article" date="2019" name="Int. J. Syst. Evol. Microbiol.">
        <title>The Global Catalogue of Microorganisms (GCM) 10K type strain sequencing project: providing services to taxonomists for standard genome sequencing and annotation.</title>
        <authorList>
            <consortium name="The Broad Institute Genomics Platform"/>
            <consortium name="The Broad Institute Genome Sequencing Center for Infectious Disease"/>
            <person name="Wu L."/>
            <person name="Ma J."/>
        </authorList>
    </citation>
    <scope>NUCLEOTIDE SEQUENCE [LARGE SCALE GENOMIC DNA]</scope>
    <source>
        <strain evidence="3">CGMCC 4.7329</strain>
    </source>
</reference>
<proteinExistence type="predicted"/>
<feature type="transmembrane region" description="Helical" evidence="1">
    <location>
        <begin position="52"/>
        <end position="72"/>
    </location>
</feature>
<feature type="transmembrane region" description="Helical" evidence="1">
    <location>
        <begin position="163"/>
        <end position="185"/>
    </location>
</feature>
<feature type="transmembrane region" description="Helical" evidence="1">
    <location>
        <begin position="79"/>
        <end position="101"/>
    </location>
</feature>
<evidence type="ECO:0000313" key="2">
    <source>
        <dbReference type="EMBL" id="GGN81473.1"/>
    </source>
</evidence>
<feature type="transmembrane region" description="Helical" evidence="1">
    <location>
        <begin position="107"/>
        <end position="128"/>
    </location>
</feature>
<feature type="transmembrane region" description="Helical" evidence="1">
    <location>
        <begin position="26"/>
        <end position="46"/>
    </location>
</feature>
<dbReference type="InterPro" id="IPR005325">
    <property type="entry name" value="DUF308_memb"/>
</dbReference>
<feature type="transmembrane region" description="Helical" evidence="1">
    <location>
        <begin position="140"/>
        <end position="157"/>
    </location>
</feature>
<accession>A0ABQ2KHT8</accession>
<dbReference type="Proteomes" id="UP000658127">
    <property type="component" value="Unassembled WGS sequence"/>
</dbReference>
<evidence type="ECO:0000256" key="1">
    <source>
        <dbReference type="SAM" id="Phobius"/>
    </source>
</evidence>
<evidence type="ECO:0000313" key="3">
    <source>
        <dbReference type="Proteomes" id="UP000658127"/>
    </source>
</evidence>
<keyword evidence="3" id="KW-1185">Reference proteome</keyword>
<keyword evidence="1" id="KW-1133">Transmembrane helix</keyword>
<protein>
    <submittedName>
        <fullName evidence="2">Membrane protein</fullName>
    </submittedName>
</protein>
<keyword evidence="1" id="KW-0812">Transmembrane</keyword>
<keyword evidence="1" id="KW-0472">Membrane</keyword>
<dbReference type="EMBL" id="BMNE01000003">
    <property type="protein sequence ID" value="GGN81473.1"/>
    <property type="molecule type" value="Genomic_DNA"/>
</dbReference>
<dbReference type="Pfam" id="PF03729">
    <property type="entry name" value="DUF308"/>
    <property type="match status" value="1"/>
</dbReference>
<organism evidence="2 3">
    <name type="scientific">Nocardia rhizosphaerihabitans</name>
    <dbReference type="NCBI Taxonomy" id="1691570"/>
    <lineage>
        <taxon>Bacteria</taxon>
        <taxon>Bacillati</taxon>
        <taxon>Actinomycetota</taxon>
        <taxon>Actinomycetes</taxon>
        <taxon>Mycobacteriales</taxon>
        <taxon>Nocardiaceae</taxon>
        <taxon>Nocardia</taxon>
    </lineage>
</organism>